<evidence type="ECO:0000313" key="4">
    <source>
        <dbReference type="EMBL" id="CEM45431.1"/>
    </source>
</evidence>
<feature type="region of interest" description="Disordered" evidence="3">
    <location>
        <begin position="372"/>
        <end position="394"/>
    </location>
</feature>
<keyword evidence="2" id="KW-0808">Transferase</keyword>
<keyword evidence="2" id="KW-0012">Acyltransferase</keyword>
<organism evidence="4">
    <name type="scientific">Chromera velia CCMP2878</name>
    <dbReference type="NCBI Taxonomy" id="1169474"/>
    <lineage>
        <taxon>Eukaryota</taxon>
        <taxon>Sar</taxon>
        <taxon>Alveolata</taxon>
        <taxon>Colpodellida</taxon>
        <taxon>Chromeraceae</taxon>
        <taxon>Chromera</taxon>
    </lineage>
</organism>
<dbReference type="EMBL" id="CDMZ01003186">
    <property type="protein sequence ID" value="CEM45431.1"/>
    <property type="molecule type" value="Genomic_DNA"/>
</dbReference>
<dbReference type="AlphaFoldDB" id="A0A0G4HMU1"/>
<accession>A0A0G4HMU1</accession>
<proteinExistence type="inferred from homology"/>
<dbReference type="PANTHER" id="PTHR11786">
    <property type="entry name" value="N-HYDROXYARYLAMINE O-ACETYLTRANSFERASE"/>
    <property type="match status" value="1"/>
</dbReference>
<dbReference type="Pfam" id="PF00797">
    <property type="entry name" value="Acetyltransf_2"/>
    <property type="match status" value="1"/>
</dbReference>
<gene>
    <name evidence="4" type="ORF">Cvel_29206</name>
</gene>
<protein>
    <submittedName>
        <fullName evidence="4">Uncharacterized protein</fullName>
    </submittedName>
</protein>
<dbReference type="SUPFAM" id="SSF54001">
    <property type="entry name" value="Cysteine proteinases"/>
    <property type="match status" value="1"/>
</dbReference>
<evidence type="ECO:0000256" key="3">
    <source>
        <dbReference type="SAM" id="MobiDB-lite"/>
    </source>
</evidence>
<reference evidence="4" key="1">
    <citation type="submission" date="2014-11" db="EMBL/GenBank/DDBJ databases">
        <authorList>
            <person name="Otto D Thomas"/>
            <person name="Naeem Raeece"/>
        </authorList>
    </citation>
    <scope>NUCLEOTIDE SEQUENCE</scope>
</reference>
<name>A0A0G4HMU1_9ALVE</name>
<dbReference type="InterPro" id="IPR001447">
    <property type="entry name" value="Arylamine_N-AcTrfase"/>
</dbReference>
<dbReference type="VEuPathDB" id="CryptoDB:Cvel_29206"/>
<dbReference type="GO" id="GO:0016407">
    <property type="term" value="F:acetyltransferase activity"/>
    <property type="evidence" value="ECO:0007669"/>
    <property type="project" value="InterPro"/>
</dbReference>
<evidence type="ECO:0000256" key="2">
    <source>
        <dbReference type="RuleBase" id="RU003452"/>
    </source>
</evidence>
<dbReference type="PRINTS" id="PR01543">
    <property type="entry name" value="ANATRNSFRASE"/>
</dbReference>
<comment type="similarity">
    <text evidence="1 2">Belongs to the arylamine N-acetyltransferase family.</text>
</comment>
<dbReference type="InterPro" id="IPR038765">
    <property type="entry name" value="Papain-like_cys_pep_sf"/>
</dbReference>
<dbReference type="PANTHER" id="PTHR11786:SF0">
    <property type="entry name" value="ARYLAMINE N-ACETYLTRANSFERASE 4-RELATED"/>
    <property type="match status" value="1"/>
</dbReference>
<evidence type="ECO:0000256" key="1">
    <source>
        <dbReference type="ARBA" id="ARBA00006547"/>
    </source>
</evidence>
<dbReference type="Gene3D" id="3.30.2140.20">
    <property type="match status" value="1"/>
</dbReference>
<sequence length="420" mass="46367">MPEARADASRQLSLEEVEAYCSRIGFPLEKGMLPPPSVDLLTEITSRHAFAICFENLDVLQGKIPKVDIESCVEKIVSRGRGGYCFESNQLLFAALKAFGFSTQKVLARVLLEDEPSARTHLVNVVESDGKLYTCDCAFGAYSPRTPLLLSERRVQRSYSQVYRYMRDPKKVGRYFSPGDSDAWILQQWVSTGVGGVGENQKDSGGEDEPQGDWIDLLAFNFDVVFDVDIECYNHFVATSMNPTNIFTSSRVIAKKTPFGRASLNTTEFRESARLGDSVFVQLGERERAKGTEILQWRRLDVASIKGPTGRVGEYMGYTKENLLGLGWKSKAGDEEAAVLLVDFGKGEKSRTSADTPSHGRVLLANEMSPFSSKEGKEGIQATTQTPHADLSGEISKSSAFEKILKEKFGIDCAEESLSA</sequence>
<dbReference type="InterPro" id="IPR053710">
    <property type="entry name" value="Arylamine_NAT_domain_sf"/>
</dbReference>